<evidence type="ECO:0000256" key="2">
    <source>
        <dbReference type="ARBA" id="ARBA00023163"/>
    </source>
</evidence>
<organism evidence="4 5">
    <name type="scientific">Planotetraspora phitsanulokensis</name>
    <dbReference type="NCBI Taxonomy" id="575192"/>
    <lineage>
        <taxon>Bacteria</taxon>
        <taxon>Bacillati</taxon>
        <taxon>Actinomycetota</taxon>
        <taxon>Actinomycetes</taxon>
        <taxon>Streptosporangiales</taxon>
        <taxon>Streptosporangiaceae</taxon>
        <taxon>Planotetraspora</taxon>
    </lineage>
</organism>
<dbReference type="InterPro" id="IPR013325">
    <property type="entry name" value="RNA_pol_sigma_r2"/>
</dbReference>
<dbReference type="Gene3D" id="1.10.1740.10">
    <property type="match status" value="1"/>
</dbReference>
<keyword evidence="1" id="KW-0805">Transcription regulation</keyword>
<gene>
    <name evidence="4" type="ORF">Pph01_60060</name>
</gene>
<keyword evidence="2" id="KW-0804">Transcription</keyword>
<sequence length="802" mass="83301">MELLEAVRGGNAPAYGTLYERHAVAARSLACQFIQGDEEVEDVLVETFAGILDLVRAGEGPVFAFRPYLLMAVRRFAAIGVVDLTDPDAVYVDPELTGLERAVLARAFFSLPERWRMVLWHADVESARPGDIAPMLGMSAGGVMALADRAREGLRQAYLQLHREGGPREECGPILSNIVSYAEGGLHRREAQVVDEHVAECIDCRAVFLELADMPQGLRVIVGQLVAGPHIDGYLSELKRVGETTSSPALGAAAALRRVPVSRRVLAVGVAATMAAAAVILISEPLSDETPAPRHPEANGRPTPPMPAVSATAAGTPTPAAPSGKSPSSAPRTTPSPRNDPAGQAPVVRPSSQVPQPSSQAPRSPEAGGRAPDAVRPSRLSAPVARRPADRHRPEPQDSTLAASIDPLGSLVRARPGIVGVRLRNTGRTETPNLRAAVTLPQGVALTAGAAPGAADGSVGTMDGWACRTEGRVVTCSRGALASGAATTVFLRVSVAAHAPMGGGLALRVRSGGQVVSARSTTGVRASGATARFAADGRVTTRAVGNTLLSSAPVGTTCEMRPARPVARRLVVPVDLDTDPTTRSSSCARLDLPAGGQVLWAGLYWSATGRGAAPVSSVRVRPPGAASYTWVHATEVAGSDLPIRHGYQAFTDVTSMVQGAGGGRWWVADPSMRWGASQRAGWSLVVMVSDESRPYSRAAVLDTAAVVGRGGGPLTVPLAGLAPAAVPARIDVVVWKPDGAEDGSMTLADRASPTGGGAAGEMRGVVVETLHTVLGRRAVLRLKARENSLLFGVVAVSARSWS</sequence>
<comment type="caution">
    <text evidence="4">The sequence shown here is derived from an EMBL/GenBank/DDBJ whole genome shotgun (WGS) entry which is preliminary data.</text>
</comment>
<protein>
    <recommendedName>
        <fullName evidence="6">RNA polymerase sigma factor, sigma-70 family</fullName>
    </recommendedName>
</protein>
<evidence type="ECO:0000313" key="5">
    <source>
        <dbReference type="Proteomes" id="UP000622547"/>
    </source>
</evidence>
<dbReference type="EMBL" id="BOOP01000030">
    <property type="protein sequence ID" value="GII41003.1"/>
    <property type="molecule type" value="Genomic_DNA"/>
</dbReference>
<accession>A0A8J3U9B8</accession>
<feature type="compositionally biased region" description="Basic and acidic residues" evidence="3">
    <location>
        <begin position="387"/>
        <end position="396"/>
    </location>
</feature>
<evidence type="ECO:0000313" key="4">
    <source>
        <dbReference type="EMBL" id="GII41003.1"/>
    </source>
</evidence>
<reference evidence="4 5" key="1">
    <citation type="submission" date="2021-01" db="EMBL/GenBank/DDBJ databases">
        <title>Whole genome shotgun sequence of Planotetraspora phitsanulokensis NBRC 104273.</title>
        <authorList>
            <person name="Komaki H."/>
            <person name="Tamura T."/>
        </authorList>
    </citation>
    <scope>NUCLEOTIDE SEQUENCE [LARGE SCALE GENOMIC DNA]</scope>
    <source>
        <strain evidence="4 5">NBRC 104273</strain>
    </source>
</reference>
<evidence type="ECO:0008006" key="6">
    <source>
        <dbReference type="Google" id="ProtNLM"/>
    </source>
</evidence>
<dbReference type="GO" id="GO:0003700">
    <property type="term" value="F:DNA-binding transcription factor activity"/>
    <property type="evidence" value="ECO:0007669"/>
    <property type="project" value="InterPro"/>
</dbReference>
<dbReference type="GO" id="GO:0006352">
    <property type="term" value="P:DNA-templated transcription initiation"/>
    <property type="evidence" value="ECO:0007669"/>
    <property type="project" value="InterPro"/>
</dbReference>
<dbReference type="InterPro" id="IPR041916">
    <property type="entry name" value="Anti_sigma_zinc_sf"/>
</dbReference>
<proteinExistence type="predicted"/>
<dbReference type="SUPFAM" id="SSF88659">
    <property type="entry name" value="Sigma3 and sigma4 domains of RNA polymerase sigma factors"/>
    <property type="match status" value="1"/>
</dbReference>
<feature type="compositionally biased region" description="Low complexity" evidence="3">
    <location>
        <begin position="308"/>
        <end position="337"/>
    </location>
</feature>
<keyword evidence="5" id="KW-1185">Reference proteome</keyword>
<evidence type="ECO:0000256" key="3">
    <source>
        <dbReference type="SAM" id="MobiDB-lite"/>
    </source>
</evidence>
<name>A0A8J3U9B8_9ACTN</name>
<dbReference type="SUPFAM" id="SSF88946">
    <property type="entry name" value="Sigma2 domain of RNA polymerase sigma factors"/>
    <property type="match status" value="1"/>
</dbReference>
<dbReference type="Proteomes" id="UP000622547">
    <property type="component" value="Unassembled WGS sequence"/>
</dbReference>
<dbReference type="Gene3D" id="1.10.10.1320">
    <property type="entry name" value="Anti-sigma factor, zinc-finger domain"/>
    <property type="match status" value="1"/>
</dbReference>
<evidence type="ECO:0000256" key="1">
    <source>
        <dbReference type="ARBA" id="ARBA00023015"/>
    </source>
</evidence>
<dbReference type="InterPro" id="IPR036388">
    <property type="entry name" value="WH-like_DNA-bd_sf"/>
</dbReference>
<dbReference type="AlphaFoldDB" id="A0A8J3U9B8"/>
<dbReference type="Gene3D" id="1.10.10.10">
    <property type="entry name" value="Winged helix-like DNA-binding domain superfamily/Winged helix DNA-binding domain"/>
    <property type="match status" value="1"/>
</dbReference>
<feature type="compositionally biased region" description="Low complexity" evidence="3">
    <location>
        <begin position="344"/>
        <end position="365"/>
    </location>
</feature>
<dbReference type="InterPro" id="IPR013324">
    <property type="entry name" value="RNA_pol_sigma_r3/r4-like"/>
</dbReference>
<feature type="region of interest" description="Disordered" evidence="3">
    <location>
        <begin position="287"/>
        <end position="402"/>
    </location>
</feature>